<name>A0A448X9L1_9PLAT</name>
<reference evidence="1" key="1">
    <citation type="submission" date="2018-11" db="EMBL/GenBank/DDBJ databases">
        <authorList>
            <consortium name="Pathogen Informatics"/>
        </authorList>
    </citation>
    <scope>NUCLEOTIDE SEQUENCE</scope>
</reference>
<protein>
    <submittedName>
        <fullName evidence="1">Uncharacterized protein</fullName>
    </submittedName>
</protein>
<proteinExistence type="predicted"/>
<evidence type="ECO:0000313" key="1">
    <source>
        <dbReference type="EMBL" id="VEL31689.1"/>
    </source>
</evidence>
<keyword evidence="2" id="KW-1185">Reference proteome</keyword>
<dbReference type="AlphaFoldDB" id="A0A448X9L1"/>
<organism evidence="1 2">
    <name type="scientific">Protopolystoma xenopodis</name>
    <dbReference type="NCBI Taxonomy" id="117903"/>
    <lineage>
        <taxon>Eukaryota</taxon>
        <taxon>Metazoa</taxon>
        <taxon>Spiralia</taxon>
        <taxon>Lophotrochozoa</taxon>
        <taxon>Platyhelminthes</taxon>
        <taxon>Monogenea</taxon>
        <taxon>Polyopisthocotylea</taxon>
        <taxon>Polystomatidea</taxon>
        <taxon>Polystomatidae</taxon>
        <taxon>Protopolystoma</taxon>
    </lineage>
</organism>
<dbReference type="Proteomes" id="UP000784294">
    <property type="component" value="Unassembled WGS sequence"/>
</dbReference>
<comment type="caution">
    <text evidence="1">The sequence shown here is derived from an EMBL/GenBank/DDBJ whole genome shotgun (WGS) entry which is preliminary data.</text>
</comment>
<gene>
    <name evidence="1" type="ORF">PXEA_LOCUS25129</name>
</gene>
<evidence type="ECO:0000313" key="2">
    <source>
        <dbReference type="Proteomes" id="UP000784294"/>
    </source>
</evidence>
<accession>A0A448X9L1</accession>
<sequence>MFLINFRSNSQTITDTIASLPHNEEISDLGKARFTICPGWLEHSDSPSNLAKFLSRHCLVAFGPDFLLLDKPAGLASWRRVDGQRLFKPPPALSKSSKTSGPPVMVSLLSGLNK</sequence>
<dbReference type="EMBL" id="CAAALY010125364">
    <property type="protein sequence ID" value="VEL31689.1"/>
    <property type="molecule type" value="Genomic_DNA"/>
</dbReference>